<accession>A0A3M9NBP4</accession>
<comment type="caution">
    <text evidence="1">The sequence shown here is derived from an EMBL/GenBank/DDBJ whole genome shotgun (WGS) entry which is preliminary data.</text>
</comment>
<dbReference type="EMBL" id="RJJR01000011">
    <property type="protein sequence ID" value="RNI35176.1"/>
    <property type="molecule type" value="Genomic_DNA"/>
</dbReference>
<protein>
    <submittedName>
        <fullName evidence="1">Uncharacterized protein</fullName>
    </submittedName>
</protein>
<dbReference type="Proteomes" id="UP000267223">
    <property type="component" value="Unassembled WGS sequence"/>
</dbReference>
<evidence type="ECO:0000313" key="2">
    <source>
        <dbReference type="Proteomes" id="UP000267223"/>
    </source>
</evidence>
<sequence length="68" mass="7829">MFFVAKKVFLTKQIIPDYLPENHIESALCVILKTKSKKLVFKNGTVLELLVALQKYSISLFQNLKFPT</sequence>
<dbReference type="AlphaFoldDB" id="A0A3M9NBP4"/>
<name>A0A3M9NBP4_9BACT</name>
<proteinExistence type="predicted"/>
<evidence type="ECO:0000313" key="1">
    <source>
        <dbReference type="EMBL" id="RNI35176.1"/>
    </source>
</evidence>
<gene>
    <name evidence="1" type="ORF">EFY79_13005</name>
</gene>
<keyword evidence="2" id="KW-1185">Reference proteome</keyword>
<organism evidence="1 2">
    <name type="scientific">Hanamia caeni</name>
    <dbReference type="NCBI Taxonomy" id="2294116"/>
    <lineage>
        <taxon>Bacteria</taxon>
        <taxon>Pseudomonadati</taxon>
        <taxon>Bacteroidota</taxon>
        <taxon>Chitinophagia</taxon>
        <taxon>Chitinophagales</taxon>
        <taxon>Chitinophagaceae</taxon>
        <taxon>Hanamia</taxon>
    </lineage>
</organism>
<reference evidence="1 2" key="1">
    <citation type="submission" date="2018-11" db="EMBL/GenBank/DDBJ databases">
        <title>Draft genome sequence of Ferruginibacter sp. BO-59.</title>
        <authorList>
            <person name="Im W.T."/>
        </authorList>
    </citation>
    <scope>NUCLEOTIDE SEQUENCE [LARGE SCALE GENOMIC DNA]</scope>
    <source>
        <strain evidence="1 2">BO-59</strain>
    </source>
</reference>